<dbReference type="Gene3D" id="3.40.190.100">
    <property type="entry name" value="Glycine betaine-binding periplasmic protein, domain 2"/>
    <property type="match status" value="1"/>
</dbReference>
<proteinExistence type="predicted"/>
<dbReference type="RefSeq" id="WP_167044992.1">
    <property type="nucleotide sequence ID" value="NZ_JAAOZB010000001.1"/>
</dbReference>
<reference evidence="7 8" key="1">
    <citation type="submission" date="2020-07" db="EMBL/GenBank/DDBJ databases">
        <title>Sequencing the genomes of 1000 actinobacteria strains.</title>
        <authorList>
            <person name="Klenk H.-P."/>
        </authorList>
    </citation>
    <scope>NUCLEOTIDE SEQUENCE [LARGE SCALE GENOMIC DNA]</scope>
    <source>
        <strain evidence="7 8">DSM 27576</strain>
    </source>
</reference>
<dbReference type="GO" id="GO:0043190">
    <property type="term" value="C:ATP-binding cassette (ABC) transporter complex"/>
    <property type="evidence" value="ECO:0007669"/>
    <property type="project" value="InterPro"/>
</dbReference>
<evidence type="ECO:0000259" key="6">
    <source>
        <dbReference type="Pfam" id="PF04069"/>
    </source>
</evidence>
<organism evidence="7 8">
    <name type="scientific">Microbacterium halimionae</name>
    <dbReference type="NCBI Taxonomy" id="1526413"/>
    <lineage>
        <taxon>Bacteria</taxon>
        <taxon>Bacillati</taxon>
        <taxon>Actinomycetota</taxon>
        <taxon>Actinomycetes</taxon>
        <taxon>Micrococcales</taxon>
        <taxon>Microbacteriaceae</taxon>
        <taxon>Microbacterium</taxon>
    </lineage>
</organism>
<dbReference type="PROSITE" id="PS51257">
    <property type="entry name" value="PROKAR_LIPOPROTEIN"/>
    <property type="match status" value="1"/>
</dbReference>
<accession>A0A7W3JRD7</accession>
<keyword evidence="8" id="KW-1185">Reference proteome</keyword>
<dbReference type="EMBL" id="JACGWY010000008">
    <property type="protein sequence ID" value="MBA8817611.1"/>
    <property type="molecule type" value="Genomic_DNA"/>
</dbReference>
<keyword evidence="3" id="KW-1003">Cell membrane</keyword>
<dbReference type="Proteomes" id="UP000526083">
    <property type="component" value="Unassembled WGS sequence"/>
</dbReference>
<evidence type="ECO:0000256" key="1">
    <source>
        <dbReference type="ARBA" id="ARBA00004236"/>
    </source>
</evidence>
<evidence type="ECO:0000313" key="7">
    <source>
        <dbReference type="EMBL" id="MBA8817611.1"/>
    </source>
</evidence>
<feature type="chain" id="PRO_5031379716" evidence="5">
    <location>
        <begin position="21"/>
        <end position="300"/>
    </location>
</feature>
<sequence>MTKRSTLTAGIALTGVAALALTGCAGTSDDAAGSSDAAGDRAVKIAVFNGWDEGIAASELWKAILEDKGYDVELEYADPAAVYTGISKENYDLTLDTWLPLTHADYMETYGDELVDLGAWNDEAKLTIAVNEDAPIDSLSELADNADLFDNKLVGIEAGSGLVTVTQDEVIPGYGLENMDFVVSSTPAMLAELQSKTDAGENVAVTLWRPHWAYNAFPIKDLEDPEGLLGDAEGIHTVTSTSFADEFSEVNGWLADFKMPSETLYSLEDAMFSDGGSDDYTDVVQQWISDNQEYVDSLTS</sequence>
<dbReference type="GO" id="GO:0015871">
    <property type="term" value="P:choline transport"/>
    <property type="evidence" value="ECO:0007669"/>
    <property type="project" value="TreeGrafter"/>
</dbReference>
<evidence type="ECO:0000313" key="8">
    <source>
        <dbReference type="Proteomes" id="UP000526083"/>
    </source>
</evidence>
<feature type="signal peptide" evidence="5">
    <location>
        <begin position="1"/>
        <end position="20"/>
    </location>
</feature>
<dbReference type="GO" id="GO:0015226">
    <property type="term" value="F:carnitine transmembrane transporter activity"/>
    <property type="evidence" value="ECO:0007669"/>
    <property type="project" value="TreeGrafter"/>
</dbReference>
<evidence type="ECO:0000256" key="4">
    <source>
        <dbReference type="ARBA" id="ARBA00023136"/>
    </source>
</evidence>
<dbReference type="GO" id="GO:0005275">
    <property type="term" value="F:amine transmembrane transporter activity"/>
    <property type="evidence" value="ECO:0007669"/>
    <property type="project" value="TreeGrafter"/>
</dbReference>
<dbReference type="AlphaFoldDB" id="A0A7W3JRD7"/>
<gene>
    <name evidence="7" type="ORF">FHX48_002716</name>
</gene>
<comment type="caution">
    <text evidence="7">The sequence shown here is derived from an EMBL/GenBank/DDBJ whole genome shotgun (WGS) entry which is preliminary data.</text>
</comment>
<feature type="domain" description="ABC-type glycine betaine transport system substrate-binding" evidence="6">
    <location>
        <begin position="43"/>
        <end position="289"/>
    </location>
</feature>
<comment type="subcellular location">
    <subcellularLocation>
        <location evidence="1">Cell membrane</location>
    </subcellularLocation>
</comment>
<dbReference type="Pfam" id="PF04069">
    <property type="entry name" value="OpuAC"/>
    <property type="match status" value="1"/>
</dbReference>
<keyword evidence="2" id="KW-0813">Transport</keyword>
<evidence type="ECO:0000256" key="5">
    <source>
        <dbReference type="SAM" id="SignalP"/>
    </source>
</evidence>
<dbReference type="InterPro" id="IPR007210">
    <property type="entry name" value="ABC_Gly_betaine_transp_sub-bd"/>
</dbReference>
<dbReference type="GO" id="GO:0031460">
    <property type="term" value="P:glycine betaine transport"/>
    <property type="evidence" value="ECO:0007669"/>
    <property type="project" value="TreeGrafter"/>
</dbReference>
<evidence type="ECO:0000256" key="3">
    <source>
        <dbReference type="ARBA" id="ARBA00022475"/>
    </source>
</evidence>
<dbReference type="SUPFAM" id="SSF53850">
    <property type="entry name" value="Periplasmic binding protein-like II"/>
    <property type="match status" value="1"/>
</dbReference>
<keyword evidence="4" id="KW-0472">Membrane</keyword>
<name>A0A7W3JRD7_9MICO</name>
<protein>
    <submittedName>
        <fullName evidence="7">Glycine betaine/proline transport system substrate-binding protein</fullName>
    </submittedName>
</protein>
<dbReference type="PANTHER" id="PTHR47737:SF1">
    <property type="entry name" value="GLYCINE BETAINE_PROLINE BETAINE TRANSPORT SYSTEM PERMEASE PROTEIN PROW"/>
    <property type="match status" value="1"/>
</dbReference>
<dbReference type="PANTHER" id="PTHR47737">
    <property type="entry name" value="GLYCINE BETAINE/PROLINE BETAINE TRANSPORT SYSTEM PERMEASE PROTEIN PROW"/>
    <property type="match status" value="1"/>
</dbReference>
<evidence type="ECO:0000256" key="2">
    <source>
        <dbReference type="ARBA" id="ARBA00022448"/>
    </source>
</evidence>
<dbReference type="CDD" id="cd13639">
    <property type="entry name" value="PBP2_OpuAC_like"/>
    <property type="match status" value="1"/>
</dbReference>
<keyword evidence="5" id="KW-0732">Signal</keyword>
<dbReference type="Gene3D" id="3.40.190.10">
    <property type="entry name" value="Periplasmic binding protein-like II"/>
    <property type="match status" value="1"/>
</dbReference>